<gene>
    <name evidence="1" type="ORF">QG37_06006</name>
</gene>
<reference evidence="2" key="1">
    <citation type="journal article" date="2015" name="BMC Genomics">
        <title>Draft genome of a commonly misdiagnosed multidrug resistant pathogen Candida auris.</title>
        <authorList>
            <person name="Chatterjee S."/>
            <person name="Alampalli S.V."/>
            <person name="Nageshan R.K."/>
            <person name="Chettiar S.T."/>
            <person name="Joshi S."/>
            <person name="Tatu U.S."/>
        </authorList>
    </citation>
    <scope>NUCLEOTIDE SEQUENCE [LARGE SCALE GENOMIC DNA]</scope>
    <source>
        <strain evidence="2">6684</strain>
    </source>
</reference>
<protein>
    <submittedName>
        <fullName evidence="1">Uncharacterized protein</fullName>
    </submittedName>
</protein>
<name>A0A0L0NV90_CANAR</name>
<dbReference type="Proteomes" id="UP000037122">
    <property type="component" value="Unassembled WGS sequence"/>
</dbReference>
<sequence>MEVVVGSGDNLTLGGWRALHRETVVGPTNMDIGAHKIKK</sequence>
<accession>A0A0L0NV90</accession>
<evidence type="ECO:0000313" key="2">
    <source>
        <dbReference type="Proteomes" id="UP000037122"/>
    </source>
</evidence>
<dbReference type="EMBL" id="LGST01000041">
    <property type="protein sequence ID" value="KND97610.1"/>
    <property type="molecule type" value="Genomic_DNA"/>
</dbReference>
<organism evidence="1 2">
    <name type="scientific">Candidozyma auris</name>
    <name type="common">Yeast</name>
    <name type="synonym">Candida auris</name>
    <dbReference type="NCBI Taxonomy" id="498019"/>
    <lineage>
        <taxon>Eukaryota</taxon>
        <taxon>Fungi</taxon>
        <taxon>Dikarya</taxon>
        <taxon>Ascomycota</taxon>
        <taxon>Saccharomycotina</taxon>
        <taxon>Pichiomycetes</taxon>
        <taxon>Metschnikowiaceae</taxon>
        <taxon>Candidozyma</taxon>
    </lineage>
</organism>
<comment type="caution">
    <text evidence="1">The sequence shown here is derived from an EMBL/GenBank/DDBJ whole genome shotgun (WGS) entry which is preliminary data.</text>
</comment>
<evidence type="ECO:0000313" key="1">
    <source>
        <dbReference type="EMBL" id="KND97610.1"/>
    </source>
</evidence>
<dbReference type="AlphaFoldDB" id="A0A0L0NV90"/>
<proteinExistence type="predicted"/>